<feature type="transmembrane region" description="Helical" evidence="7">
    <location>
        <begin position="293"/>
        <end position="316"/>
    </location>
</feature>
<feature type="transmembrane region" description="Helical" evidence="7">
    <location>
        <begin position="464"/>
        <end position="483"/>
    </location>
</feature>
<evidence type="ECO:0008006" key="10">
    <source>
        <dbReference type="Google" id="ProtNLM"/>
    </source>
</evidence>
<dbReference type="EMBL" id="CP110421">
    <property type="protein sequence ID" value="WAQ81552.1"/>
    <property type="molecule type" value="Genomic_DNA"/>
</dbReference>
<organism evidence="8 9">
    <name type="scientific">Puccinia triticina</name>
    <dbReference type="NCBI Taxonomy" id="208348"/>
    <lineage>
        <taxon>Eukaryota</taxon>
        <taxon>Fungi</taxon>
        <taxon>Dikarya</taxon>
        <taxon>Basidiomycota</taxon>
        <taxon>Pucciniomycotina</taxon>
        <taxon>Pucciniomycetes</taxon>
        <taxon>Pucciniales</taxon>
        <taxon>Pucciniaceae</taxon>
        <taxon>Puccinia</taxon>
    </lineage>
</organism>
<name>A0ABY7CFF6_9BASI</name>
<feature type="transmembrane region" description="Helical" evidence="7">
    <location>
        <begin position="544"/>
        <end position="563"/>
    </location>
</feature>
<comment type="subcellular location">
    <subcellularLocation>
        <location evidence="1">Membrane</location>
        <topology evidence="1">Multi-pass membrane protein</topology>
    </subcellularLocation>
</comment>
<dbReference type="PANTHER" id="PTHR45649">
    <property type="entry name" value="AMINO-ACID PERMEASE BAT1"/>
    <property type="match status" value="1"/>
</dbReference>
<feature type="transmembrane region" description="Helical" evidence="7">
    <location>
        <begin position="85"/>
        <end position="108"/>
    </location>
</feature>
<evidence type="ECO:0000256" key="7">
    <source>
        <dbReference type="SAM" id="Phobius"/>
    </source>
</evidence>
<feature type="transmembrane region" description="Helical" evidence="7">
    <location>
        <begin position="389"/>
        <end position="409"/>
    </location>
</feature>
<dbReference type="Gene3D" id="1.20.1740.10">
    <property type="entry name" value="Amino acid/polyamine transporter I"/>
    <property type="match status" value="1"/>
</dbReference>
<dbReference type="Proteomes" id="UP001164743">
    <property type="component" value="Chromosome 1A"/>
</dbReference>
<evidence type="ECO:0000313" key="9">
    <source>
        <dbReference type="Proteomes" id="UP001164743"/>
    </source>
</evidence>
<feature type="transmembrane region" description="Helical" evidence="7">
    <location>
        <begin position="510"/>
        <end position="532"/>
    </location>
</feature>
<feature type="transmembrane region" description="Helical" evidence="7">
    <location>
        <begin position="186"/>
        <end position="204"/>
    </location>
</feature>
<feature type="transmembrane region" description="Helical" evidence="7">
    <location>
        <begin position="216"/>
        <end position="235"/>
    </location>
</feature>
<keyword evidence="5 7" id="KW-0472">Membrane</keyword>
<feature type="transmembrane region" description="Helical" evidence="7">
    <location>
        <begin position="58"/>
        <end position="78"/>
    </location>
</feature>
<keyword evidence="4 7" id="KW-1133">Transmembrane helix</keyword>
<dbReference type="PIRSF" id="PIRSF006060">
    <property type="entry name" value="AA_transporter"/>
    <property type="match status" value="1"/>
</dbReference>
<protein>
    <recommendedName>
        <fullName evidence="10">Amino acid permease/ SLC12A domain-containing protein</fullName>
    </recommendedName>
</protein>
<reference evidence="8" key="1">
    <citation type="submission" date="2022-10" db="EMBL/GenBank/DDBJ databases">
        <title>Puccinia triticina Genome sequencing and assembly.</title>
        <authorList>
            <person name="Li C."/>
        </authorList>
    </citation>
    <scope>NUCLEOTIDE SEQUENCE</scope>
    <source>
        <strain evidence="8">Pt15</strain>
    </source>
</reference>
<evidence type="ECO:0000256" key="1">
    <source>
        <dbReference type="ARBA" id="ARBA00004141"/>
    </source>
</evidence>
<feature type="transmembrane region" description="Helical" evidence="7">
    <location>
        <begin position="440"/>
        <end position="458"/>
    </location>
</feature>
<evidence type="ECO:0000256" key="3">
    <source>
        <dbReference type="ARBA" id="ARBA00022692"/>
    </source>
</evidence>
<keyword evidence="2" id="KW-0813">Transport</keyword>
<dbReference type="RefSeq" id="XP_053017107.1">
    <property type="nucleotide sequence ID" value="XM_053165968.1"/>
</dbReference>
<gene>
    <name evidence="8" type="ORF">PtA15_1A894</name>
</gene>
<feature type="region of interest" description="Disordered" evidence="6">
    <location>
        <begin position="348"/>
        <end position="370"/>
    </location>
</feature>
<evidence type="ECO:0000256" key="5">
    <source>
        <dbReference type="ARBA" id="ARBA00023136"/>
    </source>
</evidence>
<accession>A0ABY7CFF6</accession>
<keyword evidence="9" id="KW-1185">Reference proteome</keyword>
<proteinExistence type="predicted"/>
<keyword evidence="3 7" id="KW-0812">Transmembrane</keyword>
<evidence type="ECO:0000313" key="8">
    <source>
        <dbReference type="EMBL" id="WAQ81552.1"/>
    </source>
</evidence>
<evidence type="ECO:0000256" key="2">
    <source>
        <dbReference type="ARBA" id="ARBA00022448"/>
    </source>
</evidence>
<evidence type="ECO:0000256" key="4">
    <source>
        <dbReference type="ARBA" id="ARBA00022989"/>
    </source>
</evidence>
<sequence length="576" mass="62948">MTTTFDRLPPTPTRIVLSRAMEESSEVERMEDKKLRHMSKDDQALAKLGYKSEFKREFGYFGTLSFAFSVVGLSSCVASTFNTPFLSAGPAAVVWCWLIGSVMCMTIAASVSELVSAFPTSGGLYSASAFLVPKRFKAPVGFLVGWLSILGQIAAVASAEFALSQMIWSAYSISQNGNYSPSKTEIVGVFGILLIIHGLMNSVATSIMAKLTRTFIFFNFGGTFTIILALCLSGPPKQSFDYVFTKIVNRTGWDSTPLAFMMGILSSEWTLSDYDATAHISEEIKNPAVAAPLAIMTAISVTGVLGWFLNLVLVLYSPDLAFSQTTPSNQFNDVGSLTNTTDMTSAFTNTTSNSTSSPTTSSSSSSSTSSSSDFLLVATILSQNLSSGMFYFCWTLICINAFFQVNVVLQACSRTLFAFSRDGGLPDRHFFGQLSERTKIPFRAVWLIILVSLFFGSLDFVSTVAVNAVFSICTIALDSSYAIPIAMKMIFKNHPDVNYKPGPFTLGNGIIMWTINSISVLWVIFISIILAFPMVQPVTTENMNYSSIITVTVIVFASTWYYLHAFKWYKGPKSNL</sequence>
<evidence type="ECO:0000256" key="6">
    <source>
        <dbReference type="SAM" id="MobiDB-lite"/>
    </source>
</evidence>
<dbReference type="GeneID" id="77806863"/>
<dbReference type="Pfam" id="PF13520">
    <property type="entry name" value="AA_permease_2"/>
    <property type="match status" value="2"/>
</dbReference>
<dbReference type="PANTHER" id="PTHR45649:SF9">
    <property type="entry name" value="AMINO-ACID PERMEASE 2"/>
    <property type="match status" value="1"/>
</dbReference>
<feature type="transmembrane region" description="Helical" evidence="7">
    <location>
        <begin position="144"/>
        <end position="166"/>
    </location>
</feature>
<dbReference type="InterPro" id="IPR002293">
    <property type="entry name" value="AA/rel_permease1"/>
</dbReference>